<dbReference type="PANTHER" id="PTHR13369:SF3">
    <property type="entry name" value="METHYLTRANSFERASE DOMAIN-CONTAINING PROTEIN"/>
    <property type="match status" value="1"/>
</dbReference>
<dbReference type="Proteomes" id="UP000630594">
    <property type="component" value="Unassembled WGS sequence"/>
</dbReference>
<dbReference type="InterPro" id="IPR025714">
    <property type="entry name" value="Methyltranfer_dom"/>
</dbReference>
<evidence type="ECO:0000313" key="2">
    <source>
        <dbReference type="EMBL" id="GGD21167.1"/>
    </source>
</evidence>
<accession>A0ABQ1QAK2</accession>
<evidence type="ECO:0000259" key="1">
    <source>
        <dbReference type="Pfam" id="PF13679"/>
    </source>
</evidence>
<sequence length="420" mass="46084">MTQSSMAAEPLLRALMRVRAMLLDDATLVRAVASGRQKGETPDWKRVELRWVDLKAGRHLQVVRYDETQAHTSNHTADGDLREVVDALLDEPFGNWHVETTTEQVQVRVTKKLEAMVNVTARAEAVEVERSHDQAKERLLAEDDPVLLAVGISTADGKVKPTRQAKYRQVEEFLRLLDASITDALKKKALRQPSKADPLRIVDLGCGNAYLTFAAQRYLTHVRKLPVHVTGVDVKQQSADHNTKVAAELGIEADFVVGTIADAVLDPAPDVVLALHACDTATDEALHRAVEWGASLVLAAPCCHHDIAAQLRKARTPSPYAALTRHGILRERFADTLTDALRASLMRLEGYKVDVVEFVESAHTPRNTLLRAIRTGSRVKGGGVRKEYEELVGTWGISPKLAELLDEPVGGDGAALRAAD</sequence>
<dbReference type="SUPFAM" id="SSF53335">
    <property type="entry name" value="S-adenosyl-L-methionine-dependent methyltransferases"/>
    <property type="match status" value="1"/>
</dbReference>
<name>A0ABQ1QAK2_9ACTN</name>
<dbReference type="Gene3D" id="3.40.50.150">
    <property type="entry name" value="Vaccinia Virus protein VP39"/>
    <property type="match status" value="1"/>
</dbReference>
<dbReference type="CDD" id="cd02440">
    <property type="entry name" value="AdoMet_MTases"/>
    <property type="match status" value="1"/>
</dbReference>
<keyword evidence="3" id="KW-1185">Reference proteome</keyword>
<organism evidence="2 3">
    <name type="scientific">Nocardioides daphniae</name>
    <dbReference type="NCBI Taxonomy" id="402297"/>
    <lineage>
        <taxon>Bacteria</taxon>
        <taxon>Bacillati</taxon>
        <taxon>Actinomycetota</taxon>
        <taxon>Actinomycetes</taxon>
        <taxon>Propionibacteriales</taxon>
        <taxon>Nocardioidaceae</taxon>
        <taxon>Nocardioides</taxon>
    </lineage>
</organism>
<comment type="caution">
    <text evidence="2">The sequence shown here is derived from an EMBL/GenBank/DDBJ whole genome shotgun (WGS) entry which is preliminary data.</text>
</comment>
<dbReference type="InterPro" id="IPR029063">
    <property type="entry name" value="SAM-dependent_MTases_sf"/>
</dbReference>
<protein>
    <recommendedName>
        <fullName evidence="1">Methyltransferase domain-containing protein</fullName>
    </recommendedName>
</protein>
<feature type="domain" description="Methyltransferase" evidence="1">
    <location>
        <begin position="166"/>
        <end position="310"/>
    </location>
</feature>
<evidence type="ECO:0000313" key="3">
    <source>
        <dbReference type="Proteomes" id="UP000630594"/>
    </source>
</evidence>
<gene>
    <name evidence="2" type="ORF">GCM10007231_20400</name>
</gene>
<dbReference type="Pfam" id="PF13679">
    <property type="entry name" value="Methyltransf_32"/>
    <property type="match status" value="1"/>
</dbReference>
<reference evidence="3" key="1">
    <citation type="journal article" date="2019" name="Int. J. Syst. Evol. Microbiol.">
        <title>The Global Catalogue of Microorganisms (GCM) 10K type strain sequencing project: providing services to taxonomists for standard genome sequencing and annotation.</title>
        <authorList>
            <consortium name="The Broad Institute Genomics Platform"/>
            <consortium name="The Broad Institute Genome Sequencing Center for Infectious Disease"/>
            <person name="Wu L."/>
            <person name="Ma J."/>
        </authorList>
    </citation>
    <scope>NUCLEOTIDE SEQUENCE [LARGE SCALE GENOMIC DNA]</scope>
    <source>
        <strain evidence="3">CCM 7403</strain>
    </source>
</reference>
<dbReference type="PANTHER" id="PTHR13369">
    <property type="match status" value="1"/>
</dbReference>
<dbReference type="EMBL" id="BMCK01000003">
    <property type="protein sequence ID" value="GGD21167.1"/>
    <property type="molecule type" value="Genomic_DNA"/>
</dbReference>
<proteinExistence type="predicted"/>